<feature type="compositionally biased region" description="Polar residues" evidence="1">
    <location>
        <begin position="14"/>
        <end position="27"/>
    </location>
</feature>
<feature type="compositionally biased region" description="Low complexity" evidence="1">
    <location>
        <begin position="70"/>
        <end position="84"/>
    </location>
</feature>
<dbReference type="AlphaFoldDB" id="A0A8K0R1S1"/>
<protein>
    <submittedName>
        <fullName evidence="2">Uncharacterized protein</fullName>
    </submittedName>
</protein>
<evidence type="ECO:0000313" key="2">
    <source>
        <dbReference type="EMBL" id="KAH7083536.1"/>
    </source>
</evidence>
<feature type="compositionally biased region" description="Low complexity" evidence="1">
    <location>
        <begin position="98"/>
        <end position="115"/>
    </location>
</feature>
<organism evidence="2 3">
    <name type="scientific">Paraphoma chrysanthemicola</name>
    <dbReference type="NCBI Taxonomy" id="798071"/>
    <lineage>
        <taxon>Eukaryota</taxon>
        <taxon>Fungi</taxon>
        <taxon>Dikarya</taxon>
        <taxon>Ascomycota</taxon>
        <taxon>Pezizomycotina</taxon>
        <taxon>Dothideomycetes</taxon>
        <taxon>Pleosporomycetidae</taxon>
        <taxon>Pleosporales</taxon>
        <taxon>Pleosporineae</taxon>
        <taxon>Phaeosphaeriaceae</taxon>
        <taxon>Paraphoma</taxon>
    </lineage>
</organism>
<keyword evidence="3" id="KW-1185">Reference proteome</keyword>
<feature type="compositionally biased region" description="Low complexity" evidence="1">
    <location>
        <begin position="28"/>
        <end position="42"/>
    </location>
</feature>
<evidence type="ECO:0000256" key="1">
    <source>
        <dbReference type="SAM" id="MobiDB-lite"/>
    </source>
</evidence>
<dbReference type="EMBL" id="JAGMVJ010000013">
    <property type="protein sequence ID" value="KAH7083536.1"/>
    <property type="molecule type" value="Genomic_DNA"/>
</dbReference>
<reference evidence="2" key="1">
    <citation type="journal article" date="2021" name="Nat. Commun.">
        <title>Genetic determinants of endophytism in the Arabidopsis root mycobiome.</title>
        <authorList>
            <person name="Mesny F."/>
            <person name="Miyauchi S."/>
            <person name="Thiergart T."/>
            <person name="Pickel B."/>
            <person name="Atanasova L."/>
            <person name="Karlsson M."/>
            <person name="Huettel B."/>
            <person name="Barry K.W."/>
            <person name="Haridas S."/>
            <person name="Chen C."/>
            <person name="Bauer D."/>
            <person name="Andreopoulos W."/>
            <person name="Pangilinan J."/>
            <person name="LaButti K."/>
            <person name="Riley R."/>
            <person name="Lipzen A."/>
            <person name="Clum A."/>
            <person name="Drula E."/>
            <person name="Henrissat B."/>
            <person name="Kohler A."/>
            <person name="Grigoriev I.V."/>
            <person name="Martin F.M."/>
            <person name="Hacquard S."/>
        </authorList>
    </citation>
    <scope>NUCLEOTIDE SEQUENCE</scope>
    <source>
        <strain evidence="2">MPI-SDFR-AT-0120</strain>
    </source>
</reference>
<evidence type="ECO:0000313" key="3">
    <source>
        <dbReference type="Proteomes" id="UP000813461"/>
    </source>
</evidence>
<feature type="compositionally biased region" description="Pro residues" evidence="1">
    <location>
        <begin position="87"/>
        <end position="97"/>
    </location>
</feature>
<dbReference type="Proteomes" id="UP000813461">
    <property type="component" value="Unassembled WGS sequence"/>
</dbReference>
<sequence length="274" mass="30617">MRRLIYRPSIHLSSSDVYLSQSKSTAYPSQPLSLPSQPQTPTASKHPPLPSHPTVHQLSIPSTPRPPSPHHTTPPKLSPPKSTSHQPPSPFVNPPLIPSSSQSSPGKTPNSSSTSRTPQNRLTTLNRDISLLLLRCLLRRISFSLSRRAGSGSGISSRSTPVCVMGNCSILKFVESSNSPSRSRSSGEELRCWIRRRRVRRRVRVARVSVRLVKCRAERVKVPVDGRRRVGRNCVSGFCGRTVRVRDRAVDVRLEIWRDLARPDMGPFCCLWWS</sequence>
<comment type="caution">
    <text evidence="2">The sequence shown here is derived from an EMBL/GenBank/DDBJ whole genome shotgun (WGS) entry which is preliminary data.</text>
</comment>
<accession>A0A8K0R1S1</accession>
<name>A0A8K0R1S1_9PLEO</name>
<gene>
    <name evidence="2" type="ORF">FB567DRAFT_529345</name>
</gene>
<feature type="region of interest" description="Disordered" evidence="1">
    <location>
        <begin position="14"/>
        <end position="122"/>
    </location>
</feature>
<proteinExistence type="predicted"/>